<dbReference type="InterPro" id="IPR036565">
    <property type="entry name" value="Mur-like_cat_sf"/>
</dbReference>
<feature type="binding site" evidence="7">
    <location>
        <position position="774"/>
    </location>
    <ligand>
        <name>substrate</name>
    </ligand>
</feature>
<dbReference type="InterPro" id="IPR000821">
    <property type="entry name" value="Ala_racemase"/>
</dbReference>
<dbReference type="EC" id="5.1.1.1" evidence="7"/>
<dbReference type="Gene3D" id="3.90.190.20">
    <property type="entry name" value="Mur ligase, C-terminal domain"/>
    <property type="match status" value="1"/>
</dbReference>
<evidence type="ECO:0000313" key="10">
    <source>
        <dbReference type="Proteomes" id="UP001500567"/>
    </source>
</evidence>
<dbReference type="SUPFAM" id="SSF53623">
    <property type="entry name" value="MurD-like peptide ligases, catalytic domain"/>
    <property type="match status" value="1"/>
</dbReference>
<dbReference type="Pfam" id="PF01168">
    <property type="entry name" value="Ala_racemase_N"/>
    <property type="match status" value="1"/>
</dbReference>
<dbReference type="SUPFAM" id="SSF53244">
    <property type="entry name" value="MurD-like peptide ligases, peptide-binding domain"/>
    <property type="match status" value="1"/>
</dbReference>
<dbReference type="SUPFAM" id="SSF51419">
    <property type="entry name" value="PLP-binding barrel"/>
    <property type="match status" value="1"/>
</dbReference>
<dbReference type="NCBIfam" id="NF008897">
    <property type="entry name" value="PRK11930.1"/>
    <property type="match status" value="1"/>
</dbReference>
<keyword evidence="3" id="KW-0547">Nucleotide-binding</keyword>
<dbReference type="SUPFAM" id="SSF63418">
    <property type="entry name" value="MurE/MurF N-terminal domain"/>
    <property type="match status" value="1"/>
</dbReference>
<protein>
    <recommendedName>
        <fullName evidence="7">Alanine racemase</fullName>
        <ecNumber evidence="7">5.1.1.1</ecNumber>
    </recommendedName>
</protein>
<dbReference type="PANTHER" id="PTHR43024:SF1">
    <property type="entry name" value="UDP-N-ACETYLMURAMOYL-TRIPEPTIDE--D-ALANYL-D-ALANINE LIGASE"/>
    <property type="match status" value="1"/>
</dbReference>
<feature type="domain" description="Alanine racemase C-terminal" evidence="8">
    <location>
        <begin position="703"/>
        <end position="829"/>
    </location>
</feature>
<gene>
    <name evidence="9" type="ORF">GCM10022408_11150</name>
</gene>
<dbReference type="Pfam" id="PF00842">
    <property type="entry name" value="Ala_racemase_C"/>
    <property type="match status" value="1"/>
</dbReference>
<dbReference type="InterPro" id="IPR011079">
    <property type="entry name" value="Ala_racemase_C"/>
</dbReference>
<organism evidence="9 10">
    <name type="scientific">Hymenobacter fastidiosus</name>
    <dbReference type="NCBI Taxonomy" id="486264"/>
    <lineage>
        <taxon>Bacteria</taxon>
        <taxon>Pseudomonadati</taxon>
        <taxon>Bacteroidota</taxon>
        <taxon>Cytophagia</taxon>
        <taxon>Cytophagales</taxon>
        <taxon>Hymenobacteraceae</taxon>
        <taxon>Hymenobacter</taxon>
    </lineage>
</organism>
<dbReference type="PRINTS" id="PR00992">
    <property type="entry name" value="ALARACEMASE"/>
</dbReference>
<dbReference type="InterPro" id="IPR035911">
    <property type="entry name" value="MurE/MurF_N"/>
</dbReference>
<dbReference type="SUPFAM" id="SSF50621">
    <property type="entry name" value="Alanine racemase C-terminal domain-like"/>
    <property type="match status" value="1"/>
</dbReference>
<dbReference type="Gene3D" id="3.20.20.10">
    <property type="entry name" value="Alanine racemase"/>
    <property type="match status" value="1"/>
</dbReference>
<dbReference type="InterPro" id="IPR029066">
    <property type="entry name" value="PLP-binding_barrel"/>
</dbReference>
<comment type="similarity">
    <text evidence="7">Belongs to the alanine racemase family.</text>
</comment>
<evidence type="ECO:0000256" key="7">
    <source>
        <dbReference type="HAMAP-Rule" id="MF_01201"/>
    </source>
</evidence>
<reference evidence="10" key="1">
    <citation type="journal article" date="2019" name="Int. J. Syst. Evol. Microbiol.">
        <title>The Global Catalogue of Microorganisms (GCM) 10K type strain sequencing project: providing services to taxonomists for standard genome sequencing and annotation.</title>
        <authorList>
            <consortium name="The Broad Institute Genomics Platform"/>
            <consortium name="The Broad Institute Genome Sequencing Center for Infectious Disease"/>
            <person name="Wu L."/>
            <person name="Ma J."/>
        </authorList>
    </citation>
    <scope>NUCLEOTIDE SEQUENCE [LARGE SCALE GENOMIC DNA]</scope>
    <source>
        <strain evidence="10">JCM 17224</strain>
    </source>
</reference>
<dbReference type="SMART" id="SM01005">
    <property type="entry name" value="Ala_racemase_C"/>
    <property type="match status" value="1"/>
</dbReference>
<dbReference type="EMBL" id="BAABDJ010000007">
    <property type="protein sequence ID" value="GAA4001636.1"/>
    <property type="molecule type" value="Genomic_DNA"/>
</dbReference>
<feature type="binding site" evidence="7">
    <location>
        <position position="595"/>
    </location>
    <ligand>
        <name>substrate</name>
    </ligand>
</feature>
<keyword evidence="6 7" id="KW-0413">Isomerase</keyword>
<comment type="pathway">
    <text evidence="7">Amino-acid biosynthesis; D-alanine biosynthesis; D-alanine from L-alanine: step 1/1.</text>
</comment>
<accession>A0ABP7RSU1</accession>
<dbReference type="Gene3D" id="3.40.1190.10">
    <property type="entry name" value="Mur-like, catalytic domain"/>
    <property type="match status" value="1"/>
</dbReference>
<evidence type="ECO:0000313" key="9">
    <source>
        <dbReference type="EMBL" id="GAA4001636.1"/>
    </source>
</evidence>
<feature type="active site" description="Proton acceptor; specific for D-alanine" evidence="7">
    <location>
        <position position="499"/>
    </location>
</feature>
<comment type="catalytic activity">
    <reaction evidence="7">
        <text>L-alanine = D-alanine</text>
        <dbReference type="Rhea" id="RHEA:20249"/>
        <dbReference type="ChEBI" id="CHEBI:57416"/>
        <dbReference type="ChEBI" id="CHEBI:57972"/>
        <dbReference type="EC" id="5.1.1.1"/>
    </reaction>
</comment>
<sequence>MLLFSDLPAILGGSLLQLPATPARVQHLLLDSRRVGQPAGSLFFALRGPQHNGHRYLPELYAKAVRLFIIAAEAEIPGGVAAFPEAGFLLVEDSLVALQTLAAHHRQQFRLPVFGITGSNGKTIVKEWLAQLLSPDELVAKSPRSYNSQVGVPLSVWQLTPTHTLGVFEAGISERGEMARLARVIQPTLGIFTTLGTAHDAGFSSPGEKAGEKMQLFTQVDTLFYCRDHAAVHAAARALLPAQRLFTWSRQHPHEANVAVTVLEALADRTLVRVGLNRPLPQEHTFSIPFADEPSVENALHCLTVLLWRQVAAPEIQRRLDRLQPVAMRLEMKQALNDCYVLDDTYNNDLAGLTLALDALARQPRRGRRTLILSDVLESGLPAADLYARVAALLPAHGVERVIGIGPEISQHQAAFGVAARAFFADTEAFLGEFQADGFQHETILVKGARRYGFERIVTAFQQKIHGTVLEVNLDALVHNLNYYRARLQPGTRLMVMVKAFAYGSGSYEVANLLQFHRADYLAVAYADEGVELRQHGISLPIMVMNPSPDSFQKLRQYHLEPQIYSFELLRDYLRAAGEQPLPAIHLKLDTGMRRLGFAEEDLPGLCDLLRENAAYLRVASALTHLAGADEEQHNDFSRRQLAAFQRMTPQLEAALGYSVLKHALNSAGIVRFPEAHFDMVRLGIGLYGVEASGQEPDALRPVSSLRTTISQIKTLAPGETVGYGRRGVATDYVRRIATLAIGYADGYDRRFGNGAGEVVIRGQRVPIVGNVCMDMCMADVTAVPAARAGDLAVVFGEAMPLLTLSGRIGTIPYELLTNVSERVKRVFFAE</sequence>
<feature type="modified residue" description="N6-(pyridoxal phosphate)lysine" evidence="7">
    <location>
        <position position="499"/>
    </location>
</feature>
<keyword evidence="4" id="KW-0067">ATP-binding</keyword>
<dbReference type="Proteomes" id="UP001500567">
    <property type="component" value="Unassembled WGS sequence"/>
</dbReference>
<evidence type="ECO:0000256" key="3">
    <source>
        <dbReference type="ARBA" id="ARBA00022741"/>
    </source>
</evidence>
<dbReference type="PANTHER" id="PTHR43024">
    <property type="entry name" value="UDP-N-ACETYLMURAMOYL-TRIPEPTIDE--D-ALANYL-D-ALANINE LIGASE"/>
    <property type="match status" value="1"/>
</dbReference>
<evidence type="ECO:0000259" key="8">
    <source>
        <dbReference type="SMART" id="SM01005"/>
    </source>
</evidence>
<name>A0ABP7RSU1_9BACT</name>
<dbReference type="Pfam" id="PF08245">
    <property type="entry name" value="Mur_ligase_M"/>
    <property type="match status" value="1"/>
</dbReference>
<keyword evidence="2 9" id="KW-0436">Ligase</keyword>
<proteinExistence type="inferred from homology"/>
<dbReference type="InterPro" id="IPR009006">
    <property type="entry name" value="Ala_racemase/Decarboxylase_C"/>
</dbReference>
<dbReference type="CDD" id="cd00430">
    <property type="entry name" value="PLPDE_III_AR"/>
    <property type="match status" value="1"/>
</dbReference>
<dbReference type="Gene3D" id="2.40.37.10">
    <property type="entry name" value="Lyase, Ornithine Decarboxylase, Chain A, domain 1"/>
    <property type="match status" value="1"/>
</dbReference>
<dbReference type="InterPro" id="IPR013221">
    <property type="entry name" value="Mur_ligase_cen"/>
</dbReference>
<dbReference type="HAMAP" id="MF_01201">
    <property type="entry name" value="Ala_racemase"/>
    <property type="match status" value="1"/>
</dbReference>
<evidence type="ECO:0000256" key="5">
    <source>
        <dbReference type="ARBA" id="ARBA00022898"/>
    </source>
</evidence>
<dbReference type="InterPro" id="IPR036615">
    <property type="entry name" value="Mur_ligase_C_dom_sf"/>
</dbReference>
<comment type="function">
    <text evidence="7">Catalyzes the interconversion of L-alanine and D-alanine. May also act on other amino acids.</text>
</comment>
<evidence type="ECO:0000256" key="1">
    <source>
        <dbReference type="ARBA" id="ARBA00001933"/>
    </source>
</evidence>
<keyword evidence="10" id="KW-1185">Reference proteome</keyword>
<dbReference type="InterPro" id="IPR051046">
    <property type="entry name" value="MurCDEF_CellWall_CoF430Synth"/>
</dbReference>
<dbReference type="RefSeq" id="WP_345071556.1">
    <property type="nucleotide sequence ID" value="NZ_BAABDJ010000007.1"/>
</dbReference>
<evidence type="ECO:0000256" key="6">
    <source>
        <dbReference type="ARBA" id="ARBA00023235"/>
    </source>
</evidence>
<dbReference type="NCBIfam" id="TIGR00492">
    <property type="entry name" value="alr"/>
    <property type="match status" value="1"/>
</dbReference>
<dbReference type="Gene3D" id="3.40.1390.10">
    <property type="entry name" value="MurE/MurF, N-terminal domain"/>
    <property type="match status" value="1"/>
</dbReference>
<evidence type="ECO:0000256" key="2">
    <source>
        <dbReference type="ARBA" id="ARBA00022598"/>
    </source>
</evidence>
<comment type="cofactor">
    <cofactor evidence="1 7">
        <name>pyridoxal 5'-phosphate</name>
        <dbReference type="ChEBI" id="CHEBI:597326"/>
    </cofactor>
</comment>
<evidence type="ECO:0000256" key="4">
    <source>
        <dbReference type="ARBA" id="ARBA00022840"/>
    </source>
</evidence>
<dbReference type="InterPro" id="IPR001608">
    <property type="entry name" value="Ala_racemase_N"/>
</dbReference>
<comment type="caution">
    <text evidence="9">The sequence shown here is derived from an EMBL/GenBank/DDBJ whole genome shotgun (WGS) entry which is preliminary data.</text>
</comment>
<dbReference type="GO" id="GO:0016874">
    <property type="term" value="F:ligase activity"/>
    <property type="evidence" value="ECO:0007669"/>
    <property type="project" value="UniProtKB-KW"/>
</dbReference>
<keyword evidence="5 7" id="KW-0663">Pyridoxal phosphate</keyword>
<feature type="active site" description="Proton acceptor; specific for L-alanine" evidence="7">
    <location>
        <position position="724"/>
    </location>
</feature>